<dbReference type="GO" id="GO:0051015">
    <property type="term" value="F:actin filament binding"/>
    <property type="evidence" value="ECO:0007669"/>
    <property type="project" value="InterPro"/>
</dbReference>
<comment type="similarity">
    <text evidence="2">Belongs to the vinculin/alpha-catenin family.</text>
</comment>
<evidence type="ECO:0000313" key="5">
    <source>
        <dbReference type="EMBL" id="KAK3786027.1"/>
    </source>
</evidence>
<feature type="compositionally biased region" description="Polar residues" evidence="4">
    <location>
        <begin position="1736"/>
        <end position="1745"/>
    </location>
</feature>
<feature type="compositionally biased region" description="Polar residues" evidence="4">
    <location>
        <begin position="703"/>
        <end position="712"/>
    </location>
</feature>
<feature type="region of interest" description="Disordered" evidence="4">
    <location>
        <begin position="1265"/>
        <end position="1308"/>
    </location>
</feature>
<dbReference type="EMBL" id="JAWDGP010002021">
    <property type="protein sequence ID" value="KAK3786027.1"/>
    <property type="molecule type" value="Genomic_DNA"/>
</dbReference>
<evidence type="ECO:0000313" key="6">
    <source>
        <dbReference type="Proteomes" id="UP001283361"/>
    </source>
</evidence>
<dbReference type="InterPro" id="IPR036723">
    <property type="entry name" value="Alpha-catenin/vinculin-like_sf"/>
</dbReference>
<gene>
    <name evidence="5" type="ORF">RRG08_023449</name>
</gene>
<feature type="compositionally biased region" description="Polar residues" evidence="4">
    <location>
        <begin position="1669"/>
        <end position="1688"/>
    </location>
</feature>
<name>A0AAE1AG14_9GAST</name>
<evidence type="ECO:0000256" key="2">
    <source>
        <dbReference type="ARBA" id="ARBA00008376"/>
    </source>
</evidence>
<feature type="compositionally biased region" description="Polar residues" evidence="4">
    <location>
        <begin position="1869"/>
        <end position="1879"/>
    </location>
</feature>
<dbReference type="PANTHER" id="PTHR18914:SF30">
    <property type="entry name" value="VINCULIN_ALPHA-CATENIN FAMILY MEMBER 1"/>
    <property type="match status" value="1"/>
</dbReference>
<feature type="region of interest" description="Disordered" evidence="4">
    <location>
        <begin position="1341"/>
        <end position="1363"/>
    </location>
</feature>
<proteinExistence type="inferred from homology"/>
<feature type="compositionally biased region" description="Polar residues" evidence="4">
    <location>
        <begin position="1265"/>
        <end position="1281"/>
    </location>
</feature>
<dbReference type="GO" id="GO:0016477">
    <property type="term" value="P:cell migration"/>
    <property type="evidence" value="ECO:0007669"/>
    <property type="project" value="TreeGrafter"/>
</dbReference>
<feature type="compositionally biased region" description="Basic residues" evidence="4">
    <location>
        <begin position="1913"/>
        <end position="1935"/>
    </location>
</feature>
<dbReference type="Gene3D" id="1.20.120.230">
    <property type="entry name" value="Alpha-catenin/vinculin-like"/>
    <property type="match status" value="1"/>
</dbReference>
<dbReference type="SUPFAM" id="SSF47220">
    <property type="entry name" value="alpha-catenin/vinculin-like"/>
    <property type="match status" value="1"/>
</dbReference>
<dbReference type="Proteomes" id="UP001283361">
    <property type="component" value="Unassembled WGS sequence"/>
</dbReference>
<accession>A0AAE1AG14</accession>
<dbReference type="PANTHER" id="PTHR18914">
    <property type="entry name" value="ALPHA CATENIN"/>
    <property type="match status" value="1"/>
</dbReference>
<dbReference type="InterPro" id="IPR006077">
    <property type="entry name" value="Vinculin/catenin"/>
</dbReference>
<feature type="compositionally biased region" description="Basic and acidic residues" evidence="4">
    <location>
        <begin position="1894"/>
        <end position="1910"/>
    </location>
</feature>
<dbReference type="GO" id="GO:0016342">
    <property type="term" value="C:catenin complex"/>
    <property type="evidence" value="ECO:0007669"/>
    <property type="project" value="TreeGrafter"/>
</dbReference>
<comment type="caution">
    <text evidence="5">The sequence shown here is derived from an EMBL/GenBank/DDBJ whole genome shotgun (WGS) entry which is preliminary data.</text>
</comment>
<protein>
    <submittedName>
        <fullName evidence="5">Uncharacterized protein</fullName>
    </submittedName>
</protein>
<dbReference type="GO" id="GO:0005912">
    <property type="term" value="C:adherens junction"/>
    <property type="evidence" value="ECO:0007669"/>
    <property type="project" value="TreeGrafter"/>
</dbReference>
<dbReference type="Gene3D" id="1.20.120.810">
    <property type="entry name" value="Vinculin, Vh2 four-helix bundle"/>
    <property type="match status" value="2"/>
</dbReference>
<feature type="compositionally biased region" description="Low complexity" evidence="4">
    <location>
        <begin position="1291"/>
        <end position="1302"/>
    </location>
</feature>
<evidence type="ECO:0000256" key="1">
    <source>
        <dbReference type="ARBA" id="ARBA00004496"/>
    </source>
</evidence>
<sequence length="2041" mass="228045">MDVSQGLITKLVKCKSIKNALTPISSQISLLIIIAEQQDHTMLTNTKKHNLAGSSLVLDVTACAAQLADAVGHLVRAGERQSQMSKEEEFVTQMSLACESLTVACDQLTILAQRFGTSIGRPGGIKDSLCQAAKDVLQGVLKIFLVIDDHYVRQILGKVDFVQRNMTDVIRANKSELVEVFKALTFSVLALKTELKKRCSNLLSKACRDQILVWSGVLQNSVASLSLATQTRLKYQDNLAAKASQESVEHEMKEACQKIRQLLLTGPQDELDDELISFVGLVDIVMESLSELNRSTLSPVVDSNITALVQHSMGVAHLAAGSYRDLVVACCHRILQAKFRLFDLDASLKDGHSQNAIRVDFDNTCETLLDEVCDLERQVNMTVLQLIIHTFLCPDEQLRPLRNIARGRVLQQSESHRESMKKFIQFSDTLCQVSLLVAASCTNNSKIRDIVTSVQLLESIVADVSPAVLLTATDASNQMRVSSNQHLDLLLEWWSREVRTILTSVDAVVDPRVFMDMTESIMDHELERFQHLIGSTREELCACFYHLRHLAQRPAQVARRLQDDSNDAIYRNGLGVFIQLLYQRIDEATETFQDIVMEVPETKSSGGAHFPPSPRQVDTLHRRLSLVKKAVSTLRDGLNIQHHPSLMSEHRMMLLSEKPIEMVHERIKLKKEREDHKVRIQEAQLEKMRKRKKDEKNQEGDGLTSTSTLEISTDSKESDEGITTPARLVPLSKVSRESVELVLEFPPEFDDKEKEGGSAAEIYKLVRRLVIASAHQNTRAVEQMTHAVLSWTNHIVENAGMLLAHCSQIAKEGELKSVMKEADQAAPNVIQQAKFVCAGDTQAVYTLTSYASYWASKLNNARVIVDVAADRWLVLTSDLRELTQGHDQHQRKVNVAAIISAQKEMSALLLKTRFLTGSFLQDCPPKIQFLTDSHAEIENLAITIETAVDVASVSDSQSDETWWQLGIACRDWAVMMTCAAAELDSIADIMGALAVLRMPSLEPVMGDMEGNEGVRTGRSEVKGLRLADVVERETNSLLELLDCVVAGDNTLKTHSDSLVYELQAALTDIFAVARQPVTMNKTALHALLCRLRIGLAKSRWIERAMEIQDLISNSCFQYMGFARTLLLDAQDLSIKEESENSIKISEARSRKTVEFLEKSSALKQRTLRAIQLCSELNRRAVVRSTLDSLAKLTTEIGNVMRAPGRIPDAKVCALTQQWGARIKKLLTNLGKMDGVKAGVISEIEKFNRGSESTISGASLSQLSWPENMPGLQSAQENSCQPYSKPKGFEYQQPTQLQHKQPQSYHQAEPQEHYTYKKEQEKNPYQQGYQPHLQEEKQVYEQGYQPQQQQRHQHQAGYTQQPRHRELWQQHLQQTQQPQVDGYYQQYNFQHREHEDPLRSVGNEAVDSTLFDSEEDKQTQHNTNPEQEVLNKVEDLGLHLKRWSADSIRHLWPVQMSLEVAQLCSQMALYARGQGTFKSSLDVVKAAEKMTNLCREVERFGERLLTLTGQGRARDHIQVCLNKIHGCTSQLHIIATAANNSARSHESDRILVRNASNVLSSLKQFFAAVESLAAKRVDAALPNADSYSTTDPLTQQAVELLVTLKAETNRYLIEDRNTGTTDVLGLHRMELHRPPSLASLLDVDVGKVNEEDETSAKEIIENDLKDSKTMASSKPTLLTNLRNPKNINGSPAGKEFMSKVDGTNEQTRLPPKKATSDSNGFIDASVSQHGDEGSCETADSQDSSFSQVTFNGDKAMMLSNKSTETRHPRSLPIKIDQTQMSKDTSASAGSDGVEEEPIEKILSPNSEPDIERLLFKLDEAIEGRWVEPRTESLSSAAPLPEESAIGKQHEDKNKFQRVENIKGKAGIENISGTNNEASQPEDSRFQSDPGPSIHAHNDNLDRQQNQDESSTKNRFYKAKYKAPVKSYKPLKQKNQNRTRNGQSVEGNVYGNQLEDDLDSIIGGASVDSFLLHPEDVFEEPTRGAVQYHSDLETLPTTLTTDPLSSGKIYDSGSEAGLVSAASFLLSHEDVFSEHRETFDTHF</sequence>
<dbReference type="Pfam" id="PF01044">
    <property type="entry name" value="Vinculin"/>
    <property type="match status" value="1"/>
</dbReference>
<evidence type="ECO:0000256" key="4">
    <source>
        <dbReference type="SAM" id="MobiDB-lite"/>
    </source>
</evidence>
<organism evidence="5 6">
    <name type="scientific">Elysia crispata</name>
    <name type="common">lettuce slug</name>
    <dbReference type="NCBI Taxonomy" id="231223"/>
    <lineage>
        <taxon>Eukaryota</taxon>
        <taxon>Metazoa</taxon>
        <taxon>Spiralia</taxon>
        <taxon>Lophotrochozoa</taxon>
        <taxon>Mollusca</taxon>
        <taxon>Gastropoda</taxon>
        <taxon>Heterobranchia</taxon>
        <taxon>Euthyneura</taxon>
        <taxon>Panpulmonata</taxon>
        <taxon>Sacoglossa</taxon>
        <taxon>Placobranchoidea</taxon>
        <taxon>Plakobranchidae</taxon>
        <taxon>Elysia</taxon>
    </lineage>
</organism>
<feature type="compositionally biased region" description="Basic and acidic residues" evidence="4">
    <location>
        <begin position="1846"/>
        <end position="1861"/>
    </location>
</feature>
<evidence type="ECO:0000256" key="3">
    <source>
        <dbReference type="ARBA" id="ARBA00022490"/>
    </source>
</evidence>
<keyword evidence="3" id="KW-0963">Cytoplasm</keyword>
<feature type="region of interest" description="Disordered" evidence="4">
    <location>
        <begin position="1669"/>
        <end position="1745"/>
    </location>
</feature>
<dbReference type="GO" id="GO:0005737">
    <property type="term" value="C:cytoplasm"/>
    <property type="evidence" value="ECO:0007669"/>
    <property type="project" value="UniProtKB-SubCell"/>
</dbReference>
<dbReference type="GO" id="GO:0098609">
    <property type="term" value="P:cell-cell adhesion"/>
    <property type="evidence" value="ECO:0007669"/>
    <property type="project" value="TreeGrafter"/>
</dbReference>
<feature type="region of interest" description="Disordered" evidence="4">
    <location>
        <begin position="1776"/>
        <end position="1804"/>
    </location>
</feature>
<reference evidence="5" key="1">
    <citation type="journal article" date="2023" name="G3 (Bethesda)">
        <title>A reference genome for the long-term kleptoplast-retaining sea slug Elysia crispata morphotype clarki.</title>
        <authorList>
            <person name="Eastman K.E."/>
            <person name="Pendleton A.L."/>
            <person name="Shaikh M.A."/>
            <person name="Suttiyut T."/>
            <person name="Ogas R."/>
            <person name="Tomko P."/>
            <person name="Gavelis G."/>
            <person name="Widhalm J.R."/>
            <person name="Wisecaver J.H."/>
        </authorList>
    </citation>
    <scope>NUCLEOTIDE SEQUENCE</scope>
    <source>
        <strain evidence="5">ECLA1</strain>
    </source>
</reference>
<feature type="region of interest" description="Disordered" evidence="4">
    <location>
        <begin position="1827"/>
        <end position="1948"/>
    </location>
</feature>
<keyword evidence="6" id="KW-1185">Reference proteome</keyword>
<feature type="compositionally biased region" description="Polar residues" evidence="4">
    <location>
        <begin position="1776"/>
        <end position="1787"/>
    </location>
</feature>
<dbReference type="GO" id="GO:0008013">
    <property type="term" value="F:beta-catenin binding"/>
    <property type="evidence" value="ECO:0007669"/>
    <property type="project" value="TreeGrafter"/>
</dbReference>
<comment type="subcellular location">
    <subcellularLocation>
        <location evidence="1">Cytoplasm</location>
    </subcellularLocation>
</comment>
<feature type="compositionally biased region" description="Low complexity" evidence="4">
    <location>
        <begin position="1341"/>
        <end position="1360"/>
    </location>
</feature>
<feature type="region of interest" description="Disordered" evidence="4">
    <location>
        <begin position="686"/>
        <end position="724"/>
    </location>
</feature>